<dbReference type="Pfam" id="PF01663">
    <property type="entry name" value="Phosphodiest"/>
    <property type="match status" value="1"/>
</dbReference>
<dbReference type="InterPro" id="IPR002591">
    <property type="entry name" value="Phosphodiest/P_Trfase"/>
</dbReference>
<dbReference type="GO" id="GO:0016787">
    <property type="term" value="F:hydrolase activity"/>
    <property type="evidence" value="ECO:0007669"/>
    <property type="project" value="UniProtKB-ARBA"/>
</dbReference>
<keyword evidence="1" id="KW-0732">Signal</keyword>
<dbReference type="PANTHER" id="PTHR10151">
    <property type="entry name" value="ECTONUCLEOTIDE PYROPHOSPHATASE/PHOSPHODIESTERASE"/>
    <property type="match status" value="1"/>
</dbReference>
<proteinExistence type="predicted"/>
<comment type="caution">
    <text evidence="2">The sequence shown here is derived from an EMBL/GenBank/DDBJ whole genome shotgun (WGS) entry which is preliminary data.</text>
</comment>
<feature type="chain" id="PRO_5017592867" evidence="1">
    <location>
        <begin position="23"/>
        <end position="447"/>
    </location>
</feature>
<dbReference type="Proteomes" id="UP000256779">
    <property type="component" value="Unassembled WGS sequence"/>
</dbReference>
<sequence length="447" mass="48973">MKSILICGMLVLVMLVMLSAQAQEHHVVLVSIDGFRPDFYLDDEWPAPNLKRLAQEGVNAEGVTGVFPSVTYPSHTTIVTGARPIAHGIYYNTPFEPEGQTGKWYWEAASIQVPTLWDAVRAAGQTSASFLWPVTVGAPIDYNVPEVWSLDKGYDRTQAMRNAATDGFLEELEREVTGRIHSKTFNGDYLNREDRIGEMAAYTLETHKPNLMALHLVATDHFQHEQGRDGHKVHTALAASDRAIGKILEAAERADLLDKLTIIVTGDHGFVNIHSALSPNVWLVEAGLMEDKKDRGEWKAAFHTAGASAFLMLRNPKDQKTLQAVKAKLESLPAAQKKLFRVVEREELDAIGADPNAALALAPVPGVAMSRRSGGPVITPRSGGTHGYYPDFQQIETGFVAWGAGLAASKQLPNMGLEDIAPLISHLLELDHRTPHGTLYPGVLKED</sequence>
<evidence type="ECO:0000313" key="2">
    <source>
        <dbReference type="EMBL" id="RED93218.1"/>
    </source>
</evidence>
<evidence type="ECO:0000313" key="3">
    <source>
        <dbReference type="Proteomes" id="UP000256779"/>
    </source>
</evidence>
<dbReference type="PANTHER" id="PTHR10151:SF120">
    <property type="entry name" value="BIS(5'-ADENOSYL)-TRIPHOSPHATASE"/>
    <property type="match status" value="1"/>
</dbReference>
<organism evidence="2 3">
    <name type="scientific">Marinoscillum furvescens DSM 4134</name>
    <dbReference type="NCBI Taxonomy" id="1122208"/>
    <lineage>
        <taxon>Bacteria</taxon>
        <taxon>Pseudomonadati</taxon>
        <taxon>Bacteroidota</taxon>
        <taxon>Cytophagia</taxon>
        <taxon>Cytophagales</taxon>
        <taxon>Reichenbachiellaceae</taxon>
        <taxon>Marinoscillum</taxon>
    </lineage>
</organism>
<dbReference type="AlphaFoldDB" id="A0A3D9KX88"/>
<evidence type="ECO:0000256" key="1">
    <source>
        <dbReference type="SAM" id="SignalP"/>
    </source>
</evidence>
<dbReference type="EMBL" id="QREG01000026">
    <property type="protein sequence ID" value="RED93218.1"/>
    <property type="molecule type" value="Genomic_DNA"/>
</dbReference>
<dbReference type="OrthoDB" id="9779418at2"/>
<dbReference type="Gene3D" id="3.40.720.10">
    <property type="entry name" value="Alkaline Phosphatase, subunit A"/>
    <property type="match status" value="1"/>
</dbReference>
<accession>A0A3D9KX88</accession>
<dbReference type="RefSeq" id="WP_115870015.1">
    <property type="nucleotide sequence ID" value="NZ_QREG01000026.1"/>
</dbReference>
<gene>
    <name evidence="2" type="ORF">C7460_12657</name>
</gene>
<feature type="signal peptide" evidence="1">
    <location>
        <begin position="1"/>
        <end position="22"/>
    </location>
</feature>
<protein>
    <submittedName>
        <fullName evidence="2">Putative AlkP superfamily pyrophosphatase or phosphodiesterase</fullName>
    </submittedName>
</protein>
<name>A0A3D9KX88_MARFU</name>
<dbReference type="CDD" id="cd16018">
    <property type="entry name" value="Enpp"/>
    <property type="match status" value="1"/>
</dbReference>
<dbReference type="SUPFAM" id="SSF53649">
    <property type="entry name" value="Alkaline phosphatase-like"/>
    <property type="match status" value="1"/>
</dbReference>
<reference evidence="2 3" key="1">
    <citation type="submission" date="2018-07" db="EMBL/GenBank/DDBJ databases">
        <title>Genomic Encyclopedia of Type Strains, Phase IV (KMG-IV): sequencing the most valuable type-strain genomes for metagenomic binning, comparative biology and taxonomic classification.</title>
        <authorList>
            <person name="Goeker M."/>
        </authorList>
    </citation>
    <scope>NUCLEOTIDE SEQUENCE [LARGE SCALE GENOMIC DNA]</scope>
    <source>
        <strain evidence="2 3">DSM 4134</strain>
    </source>
</reference>
<keyword evidence="3" id="KW-1185">Reference proteome</keyword>
<dbReference type="InterPro" id="IPR017850">
    <property type="entry name" value="Alkaline_phosphatase_core_sf"/>
</dbReference>